<dbReference type="EC" id="4.1.1.83" evidence="5"/>
<protein>
    <recommendedName>
        <fullName evidence="6">4-hydroxyphenylacetate decarboxylase small subunit</fullName>
        <ecNumber evidence="5">4.1.1.83</ecNumber>
    </recommendedName>
    <alternativeName>
        <fullName evidence="12">4-hydroxyphenylacetate decarboxylase gamma subunit</fullName>
    </alternativeName>
    <alternativeName>
        <fullName evidence="13">p-hydroxyphenylacetate decarboxylase small subunit</fullName>
    </alternativeName>
</protein>
<dbReference type="InterPro" id="IPR053727">
    <property type="entry name" value="HPA_decarboxylase_ss_sf"/>
</dbReference>
<evidence type="ECO:0000256" key="11">
    <source>
        <dbReference type="ARBA" id="ARBA00023239"/>
    </source>
</evidence>
<evidence type="ECO:0000256" key="13">
    <source>
        <dbReference type="ARBA" id="ARBA00032959"/>
    </source>
</evidence>
<evidence type="ECO:0000256" key="12">
    <source>
        <dbReference type="ARBA" id="ARBA00029987"/>
    </source>
</evidence>
<evidence type="ECO:0000256" key="8">
    <source>
        <dbReference type="ARBA" id="ARBA00022723"/>
    </source>
</evidence>
<evidence type="ECO:0000256" key="4">
    <source>
        <dbReference type="ARBA" id="ARBA00008904"/>
    </source>
</evidence>
<evidence type="ECO:0000256" key="2">
    <source>
        <dbReference type="ARBA" id="ARBA00001088"/>
    </source>
</evidence>
<dbReference type="RefSeq" id="WP_265425777.1">
    <property type="nucleotide sequence ID" value="NZ_JAPFPW010000017.1"/>
</dbReference>
<organism evidence="16 17">
    <name type="scientific">Desulfobotulus pelophilus</name>
    <dbReference type="NCBI Taxonomy" id="2823377"/>
    <lineage>
        <taxon>Bacteria</taxon>
        <taxon>Pseudomonadati</taxon>
        <taxon>Thermodesulfobacteriota</taxon>
        <taxon>Desulfobacteria</taxon>
        <taxon>Desulfobacterales</taxon>
        <taxon>Desulfobacteraceae</taxon>
        <taxon>Desulfobotulus</taxon>
    </lineage>
</organism>
<evidence type="ECO:0000256" key="3">
    <source>
        <dbReference type="ARBA" id="ARBA00001966"/>
    </source>
</evidence>
<accession>A0ABT3NBM5</accession>
<dbReference type="EMBL" id="JAPFPW010000017">
    <property type="protein sequence ID" value="MCW7754863.1"/>
    <property type="molecule type" value="Genomic_DNA"/>
</dbReference>
<evidence type="ECO:0000313" key="17">
    <source>
        <dbReference type="Proteomes" id="UP001209681"/>
    </source>
</evidence>
<comment type="cofactor">
    <cofactor evidence="3">
        <name>[4Fe-4S] cluster</name>
        <dbReference type="ChEBI" id="CHEBI:49883"/>
    </cofactor>
</comment>
<dbReference type="Pfam" id="PF18524">
    <property type="entry name" value="HPIP_like"/>
    <property type="match status" value="1"/>
</dbReference>
<comment type="caution">
    <text evidence="16">The sequence shown here is derived from an EMBL/GenBank/DDBJ whole genome shotgun (WGS) entry which is preliminary data.</text>
</comment>
<gene>
    <name evidence="16" type="primary">hpdC</name>
    <name evidence="16" type="ORF">OOT00_12800</name>
</gene>
<feature type="domain" description="4-hydroxyphenylacetate decarboxylase small gamma subunit C-terminal" evidence="14">
    <location>
        <begin position="42"/>
        <end position="81"/>
    </location>
</feature>
<keyword evidence="17" id="KW-1185">Reference proteome</keyword>
<keyword evidence="11 16" id="KW-0456">Lyase</keyword>
<sequence>MTIPYRDTLEFIPVDVDKGIDRLTGKMVKADASAPDGYGMVAKCKFCKNYTEEKDYIGICEASEQTPKFIAYGDMLAVTCNQFQKI</sequence>
<dbReference type="InterPro" id="IPR040923">
    <property type="entry name" value="HpdC_C"/>
</dbReference>
<dbReference type="Gene3D" id="2.20.70.100">
    <property type="match status" value="1"/>
</dbReference>
<evidence type="ECO:0000256" key="5">
    <source>
        <dbReference type="ARBA" id="ARBA00012283"/>
    </source>
</evidence>
<feature type="domain" description="4-hydroxyphenylacetate decarboxylase small gamma subunit N-terminal" evidence="15">
    <location>
        <begin position="7"/>
        <end position="31"/>
    </location>
</feature>
<dbReference type="NCBIfam" id="NF033716">
    <property type="entry name" value="glycyl_HPDL_Sma"/>
    <property type="match status" value="1"/>
</dbReference>
<dbReference type="Proteomes" id="UP001209681">
    <property type="component" value="Unassembled WGS sequence"/>
</dbReference>
<evidence type="ECO:0000256" key="6">
    <source>
        <dbReference type="ARBA" id="ARBA00013463"/>
    </source>
</evidence>
<evidence type="ECO:0000256" key="9">
    <source>
        <dbReference type="ARBA" id="ARBA00023004"/>
    </source>
</evidence>
<comment type="similarity">
    <text evidence="4">Belongs to the HPA decarboxylase small subunit family.</text>
</comment>
<evidence type="ECO:0000256" key="7">
    <source>
        <dbReference type="ARBA" id="ARBA00022485"/>
    </source>
</evidence>
<evidence type="ECO:0000256" key="10">
    <source>
        <dbReference type="ARBA" id="ARBA00023014"/>
    </source>
</evidence>
<keyword evidence="9" id="KW-0408">Iron</keyword>
<evidence type="ECO:0000259" key="15">
    <source>
        <dbReference type="Pfam" id="PF18671"/>
    </source>
</evidence>
<evidence type="ECO:0000256" key="1">
    <source>
        <dbReference type="ARBA" id="ARBA00000127"/>
    </source>
</evidence>
<name>A0ABT3NBM5_9BACT</name>
<comment type="catalytic activity">
    <reaction evidence="1">
        <text>4-hydroxyphenylacetate + H(+) = 4-methylphenol + CO2</text>
        <dbReference type="Rhea" id="RHEA:22732"/>
        <dbReference type="ChEBI" id="CHEBI:15378"/>
        <dbReference type="ChEBI" id="CHEBI:16526"/>
        <dbReference type="ChEBI" id="CHEBI:17847"/>
        <dbReference type="ChEBI" id="CHEBI:48999"/>
        <dbReference type="EC" id="4.1.1.83"/>
    </reaction>
    <physiologicalReaction direction="left-to-right" evidence="1">
        <dbReference type="Rhea" id="RHEA:22733"/>
    </physiologicalReaction>
</comment>
<comment type="catalytic activity">
    <reaction evidence="2">
        <text>3,4-dihydroxyphenylacetate + H(+) = 4-methylcatechol + CO2</text>
        <dbReference type="Rhea" id="RHEA:62556"/>
        <dbReference type="ChEBI" id="CHEBI:15378"/>
        <dbReference type="ChEBI" id="CHEBI:16526"/>
        <dbReference type="ChEBI" id="CHEBI:17254"/>
        <dbReference type="ChEBI" id="CHEBI:17612"/>
        <dbReference type="EC" id="4.1.1.83"/>
    </reaction>
    <physiologicalReaction direction="left-to-right" evidence="2">
        <dbReference type="Rhea" id="RHEA:62557"/>
    </physiologicalReaction>
</comment>
<keyword evidence="10" id="KW-0411">Iron-sulfur</keyword>
<keyword evidence="8" id="KW-0479">Metal-binding</keyword>
<reference evidence="16 17" key="1">
    <citation type="submission" date="2022-11" db="EMBL/GenBank/DDBJ databases">
        <title>Desulfobotulus tamanensis H1 sp. nov. - anaerobic, alkaliphilic, sulphate reducing bacterium isolated from terrestrial mud volcano.</title>
        <authorList>
            <person name="Frolova A."/>
            <person name="Merkel A.Y."/>
            <person name="Slobodkin A.I."/>
        </authorList>
    </citation>
    <scope>NUCLEOTIDE SEQUENCE [LARGE SCALE GENOMIC DNA]</scope>
    <source>
        <strain evidence="16 17">H1</strain>
    </source>
</reference>
<dbReference type="InterPro" id="IPR041125">
    <property type="entry name" value="4HPAD_g_N"/>
</dbReference>
<keyword evidence="7" id="KW-0004">4Fe-4S</keyword>
<evidence type="ECO:0000259" key="14">
    <source>
        <dbReference type="Pfam" id="PF18524"/>
    </source>
</evidence>
<evidence type="ECO:0000313" key="16">
    <source>
        <dbReference type="EMBL" id="MCW7754863.1"/>
    </source>
</evidence>
<dbReference type="GO" id="GO:0043722">
    <property type="term" value="F:4-hydroxyphenylacetate decarboxylase activity"/>
    <property type="evidence" value="ECO:0007669"/>
    <property type="project" value="UniProtKB-EC"/>
</dbReference>
<proteinExistence type="inferred from homology"/>
<dbReference type="Pfam" id="PF18671">
    <property type="entry name" value="4HPAD_g_N"/>
    <property type="match status" value="1"/>
</dbReference>